<dbReference type="Proteomes" id="UP001152651">
    <property type="component" value="Unassembled WGS sequence"/>
</dbReference>
<name>A0ABN8TK02_9ENTR</name>
<sequence>MLSLMVISPPASWQIAIIPATLPSPIHTDNKRRLIMLYCEIFNVSHTLGDRTSSSITDIVLR</sequence>
<keyword evidence="2" id="KW-1185">Reference proteome</keyword>
<organism evidence="1 2">
    <name type="scientific">Pseudocitrobacter vendiensis</name>
    <dbReference type="NCBI Taxonomy" id="2488306"/>
    <lineage>
        <taxon>Bacteria</taxon>
        <taxon>Pseudomonadati</taxon>
        <taxon>Pseudomonadota</taxon>
        <taxon>Gammaproteobacteria</taxon>
        <taxon>Enterobacterales</taxon>
        <taxon>Enterobacteriaceae</taxon>
        <taxon>Pseudocitrobacter</taxon>
    </lineage>
</organism>
<evidence type="ECO:0000313" key="2">
    <source>
        <dbReference type="Proteomes" id="UP001152651"/>
    </source>
</evidence>
<protein>
    <submittedName>
        <fullName evidence="1">Uncharacterized protein</fullName>
    </submittedName>
</protein>
<accession>A0ABN8TK02</accession>
<proteinExistence type="predicted"/>
<dbReference type="EMBL" id="CALSBS010000034">
    <property type="protein sequence ID" value="CAH6662040.1"/>
    <property type="molecule type" value="Genomic_DNA"/>
</dbReference>
<gene>
    <name evidence="1" type="ORF">FBBNIHIM_23310</name>
</gene>
<comment type="caution">
    <text evidence="1">The sequence shown here is derived from an EMBL/GenBank/DDBJ whole genome shotgun (WGS) entry which is preliminary data.</text>
</comment>
<reference evidence="1" key="1">
    <citation type="submission" date="2022-05" db="EMBL/GenBank/DDBJ databases">
        <authorList>
            <person name="Blom J."/>
        </authorList>
    </citation>
    <scope>NUCLEOTIDE SEQUENCE</scope>
    <source>
        <strain evidence="1">Type strain: CPO20170097</strain>
    </source>
</reference>
<evidence type="ECO:0000313" key="1">
    <source>
        <dbReference type="EMBL" id="CAH6662040.1"/>
    </source>
</evidence>